<dbReference type="PATRIC" id="fig|82380.10.peg.1821"/>
<dbReference type="RefSeq" id="WP_197073220.1">
    <property type="nucleotide sequence ID" value="NZ_JYIV01000025.1"/>
</dbReference>
<dbReference type="Proteomes" id="UP000033725">
    <property type="component" value="Unassembled WGS sequence"/>
</dbReference>
<dbReference type="AlphaFoldDB" id="A0A0F0KNL0"/>
<protein>
    <submittedName>
        <fullName evidence="1">Uncharacterized protein</fullName>
    </submittedName>
</protein>
<proteinExistence type="predicted"/>
<dbReference type="EMBL" id="JYIV01000025">
    <property type="protein sequence ID" value="KJL22497.1"/>
    <property type="molecule type" value="Genomic_DNA"/>
</dbReference>
<comment type="caution">
    <text evidence="1">The sequence shown here is derived from an EMBL/GenBank/DDBJ whole genome shotgun (WGS) entry which is preliminary data.</text>
</comment>
<sequence length="52" mass="4980">MIIGSGAGTGAGTEEVEAVTGCAAAQDAQHYLAALDEPAPIVVDAPAGEALV</sequence>
<accession>A0A0F0KNL0</accession>
<evidence type="ECO:0000313" key="2">
    <source>
        <dbReference type="Proteomes" id="UP000033725"/>
    </source>
</evidence>
<reference evidence="1 2" key="1">
    <citation type="submission" date="2015-02" db="EMBL/GenBank/DDBJ databases">
        <title>Draft genome sequences of ten Microbacterium spp. with emphasis on heavy metal contaminated environments.</title>
        <authorList>
            <person name="Corretto E."/>
        </authorList>
    </citation>
    <scope>NUCLEOTIDE SEQUENCE [LARGE SCALE GENOMIC DNA]</scope>
    <source>
        <strain evidence="1 2">BEL163</strain>
    </source>
</reference>
<name>A0A0F0KNL0_9MICO</name>
<gene>
    <name evidence="1" type="ORF">RN51_01811</name>
</gene>
<organism evidence="1 2">
    <name type="scientific">Microbacterium oxydans</name>
    <dbReference type="NCBI Taxonomy" id="82380"/>
    <lineage>
        <taxon>Bacteria</taxon>
        <taxon>Bacillati</taxon>
        <taxon>Actinomycetota</taxon>
        <taxon>Actinomycetes</taxon>
        <taxon>Micrococcales</taxon>
        <taxon>Microbacteriaceae</taxon>
        <taxon>Microbacterium</taxon>
    </lineage>
</organism>
<evidence type="ECO:0000313" key="1">
    <source>
        <dbReference type="EMBL" id="KJL22497.1"/>
    </source>
</evidence>